<evidence type="ECO:0000259" key="4">
    <source>
        <dbReference type="PROSITE" id="PS50011"/>
    </source>
</evidence>
<dbReference type="PANTHER" id="PTHR12984:SF15">
    <property type="entry name" value="PROTEIN-ASSOCIATING WITH THE CARBOXYL-TERMINAL DOMAIN OF EZRIN"/>
    <property type="match status" value="1"/>
</dbReference>
<dbReference type="InterPro" id="IPR011989">
    <property type="entry name" value="ARM-like"/>
</dbReference>
<feature type="region of interest" description="Disordered" evidence="3">
    <location>
        <begin position="647"/>
        <end position="671"/>
    </location>
</feature>
<dbReference type="Ensembl" id="ENSDCDT00010040526.1">
    <property type="protein sequence ID" value="ENSDCDP00010032660.1"/>
    <property type="gene ID" value="ENSDCDG00010020881.1"/>
</dbReference>
<feature type="repeat" description="HEAT" evidence="2">
    <location>
        <begin position="335"/>
        <end position="373"/>
    </location>
</feature>
<dbReference type="GO" id="GO:0004672">
    <property type="term" value="F:protein kinase activity"/>
    <property type="evidence" value="ECO:0007669"/>
    <property type="project" value="InterPro"/>
</dbReference>
<feature type="region of interest" description="Disordered" evidence="3">
    <location>
        <begin position="441"/>
        <end position="549"/>
    </location>
</feature>
<dbReference type="GO" id="GO:0005524">
    <property type="term" value="F:ATP binding"/>
    <property type="evidence" value="ECO:0007669"/>
    <property type="project" value="InterPro"/>
</dbReference>
<reference evidence="5 6" key="1">
    <citation type="submission" date="2020-06" db="EMBL/GenBank/DDBJ databases">
        <authorList>
            <consortium name="Wellcome Sanger Institute Data Sharing"/>
        </authorList>
    </citation>
    <scope>NUCLEOTIDE SEQUENCE [LARGE SCALE GENOMIC DNA]</scope>
</reference>
<protein>
    <recommendedName>
        <fullName evidence="4">Protein kinase domain-containing protein</fullName>
    </recommendedName>
</protein>
<evidence type="ECO:0000313" key="6">
    <source>
        <dbReference type="Proteomes" id="UP000694580"/>
    </source>
</evidence>
<dbReference type="PROSITE" id="PS50011">
    <property type="entry name" value="PROTEIN_KINASE_DOM"/>
    <property type="match status" value="1"/>
</dbReference>
<dbReference type="InterPro" id="IPR051177">
    <property type="entry name" value="CIK-Related_Protein"/>
</dbReference>
<reference evidence="5" key="2">
    <citation type="submission" date="2025-08" db="UniProtKB">
        <authorList>
            <consortium name="Ensembl"/>
        </authorList>
    </citation>
    <scope>IDENTIFICATION</scope>
</reference>
<evidence type="ECO:0000256" key="2">
    <source>
        <dbReference type="PROSITE-ProRule" id="PRU00103"/>
    </source>
</evidence>
<dbReference type="InterPro" id="IPR021133">
    <property type="entry name" value="HEAT_type_2"/>
</dbReference>
<dbReference type="InterPro" id="IPR011009">
    <property type="entry name" value="Kinase-like_dom_sf"/>
</dbReference>
<evidence type="ECO:0000256" key="1">
    <source>
        <dbReference type="ARBA" id="ARBA00038349"/>
    </source>
</evidence>
<comment type="similarity">
    <text evidence="1">Belongs to the protein kinase superfamily.</text>
</comment>
<dbReference type="Proteomes" id="UP000694580">
    <property type="component" value="Chromosome 19"/>
</dbReference>
<feature type="compositionally biased region" description="Acidic residues" evidence="3">
    <location>
        <begin position="539"/>
        <end position="549"/>
    </location>
</feature>
<dbReference type="SUPFAM" id="SSF48371">
    <property type="entry name" value="ARM repeat"/>
    <property type="match status" value="1"/>
</dbReference>
<name>A0AAY4CHI6_9TELE</name>
<keyword evidence="6" id="KW-1185">Reference proteome</keyword>
<evidence type="ECO:0000313" key="5">
    <source>
        <dbReference type="Ensembl" id="ENSDCDP00010032660.1"/>
    </source>
</evidence>
<proteinExistence type="inferred from homology"/>
<feature type="compositionally biased region" description="Acidic residues" evidence="3">
    <location>
        <begin position="506"/>
        <end position="515"/>
    </location>
</feature>
<accession>A0AAY4CHI6</accession>
<sequence length="671" mass="73597">MGSESSALRGVVLEEQLLTLPSGITMFSALLQDGKAASVFVHKQGNEDKVKKAAKHLKTLRHPCLLRFLTCSLQDGGVHLVTERVQPLERLLDGLSPEEICAGLYDLLQALVFLHDRGQSSHNNVCMSSVFVSEDGHWKLGGMETVCKFSEATPEFLGSIRMVRESGAVPPEEKVEDFRTLPDHHAHARDAFSFGVMVETLLPLLQVSEELSKSLTSMLRAGLLTSDPACRLPLSSLLTHEFFRNDFLDIVNFLKSLTLKTEEEKNEFFKFLLDRVQGLPEDLIAARLVPKLLNSLVFAEPTAVKSFLPHLLRPKKDRAAGDDCLLSETSYRRCVLPQLLKLFKVNEEHVRMVLLSQLHVFATFFSHEELRNHVLPQVLLGMRDTSDSLVAMTLQSLAVLVPLLGAQVVVGGERSKVFKRTTPNFSKSAEVTPETSPVHIVGVSSQPSPQLSQPSKGLKLFPEPPAEGRHLEAMTAPGSGSGVRETGQEDGRGGVAPGRAGGVAEDWPDWSDADEVQITIRTPVDGPQDTSGEGHRPEEEEPWDDFEDDEVAALKLSSAPKTVAAPPSRDASWDVGWEQARDGGDARNAKPKVSGLGEEFTIAVKKRQERDPELDFFADMVPDIKPSCPAPSRETLALATKFAAAESAEVDSEGWGDTDDLNWDEFGGDRL</sequence>
<dbReference type="GeneTree" id="ENSGT00930000151043"/>
<evidence type="ECO:0000256" key="3">
    <source>
        <dbReference type="SAM" id="MobiDB-lite"/>
    </source>
</evidence>
<dbReference type="InterPro" id="IPR000719">
    <property type="entry name" value="Prot_kinase_dom"/>
</dbReference>
<gene>
    <name evidence="5" type="primary">SCYL3</name>
</gene>
<dbReference type="AlphaFoldDB" id="A0AAY4CHI6"/>
<reference evidence="5" key="3">
    <citation type="submission" date="2025-09" db="UniProtKB">
        <authorList>
            <consortium name="Ensembl"/>
        </authorList>
    </citation>
    <scope>IDENTIFICATION</scope>
</reference>
<dbReference type="Gene3D" id="1.25.10.10">
    <property type="entry name" value="Leucine-rich Repeat Variant"/>
    <property type="match status" value="1"/>
</dbReference>
<feature type="compositionally biased region" description="Acidic residues" evidence="3">
    <location>
        <begin position="648"/>
        <end position="663"/>
    </location>
</feature>
<dbReference type="SUPFAM" id="SSF56112">
    <property type="entry name" value="Protein kinase-like (PK-like)"/>
    <property type="match status" value="1"/>
</dbReference>
<dbReference type="Gene3D" id="1.10.510.10">
    <property type="entry name" value="Transferase(Phosphotransferase) domain 1"/>
    <property type="match status" value="1"/>
</dbReference>
<dbReference type="Gene3D" id="3.30.200.20">
    <property type="entry name" value="Phosphorylase Kinase, domain 1"/>
    <property type="match status" value="1"/>
</dbReference>
<dbReference type="PANTHER" id="PTHR12984">
    <property type="entry name" value="SCY1-RELATED S/T PROTEIN KINASE-LIKE"/>
    <property type="match status" value="1"/>
</dbReference>
<organism evidence="5 6">
    <name type="scientific">Denticeps clupeoides</name>
    <name type="common">denticle herring</name>
    <dbReference type="NCBI Taxonomy" id="299321"/>
    <lineage>
        <taxon>Eukaryota</taxon>
        <taxon>Metazoa</taxon>
        <taxon>Chordata</taxon>
        <taxon>Craniata</taxon>
        <taxon>Vertebrata</taxon>
        <taxon>Euteleostomi</taxon>
        <taxon>Actinopterygii</taxon>
        <taxon>Neopterygii</taxon>
        <taxon>Teleostei</taxon>
        <taxon>Clupei</taxon>
        <taxon>Clupeiformes</taxon>
        <taxon>Denticipitoidei</taxon>
        <taxon>Denticipitidae</taxon>
        <taxon>Denticeps</taxon>
    </lineage>
</organism>
<dbReference type="PROSITE" id="PS50077">
    <property type="entry name" value="HEAT_REPEAT"/>
    <property type="match status" value="1"/>
</dbReference>
<dbReference type="InterPro" id="IPR016024">
    <property type="entry name" value="ARM-type_fold"/>
</dbReference>
<feature type="domain" description="Protein kinase" evidence="4">
    <location>
        <begin position="1"/>
        <end position="243"/>
    </location>
</feature>
<feature type="compositionally biased region" description="Low complexity" evidence="3">
    <location>
        <begin position="444"/>
        <end position="455"/>
    </location>
</feature>